<feature type="transmembrane region" description="Helical" evidence="1">
    <location>
        <begin position="25"/>
        <end position="47"/>
    </location>
</feature>
<keyword evidence="1" id="KW-0812">Transmembrane</keyword>
<dbReference type="EMBL" id="BARS01030378">
    <property type="protein sequence ID" value="GAG21118.1"/>
    <property type="molecule type" value="Genomic_DNA"/>
</dbReference>
<name>X0W943_9ZZZZ</name>
<sequence length="49" mass="5476">MSLPNEDTRSPGLTIMVNFGRWGGFYITLGSWSDIRVCLGFVAITVLRQ</sequence>
<gene>
    <name evidence="2" type="ORF">S01H1_47380</name>
</gene>
<keyword evidence="1" id="KW-1133">Transmembrane helix</keyword>
<proteinExistence type="predicted"/>
<keyword evidence="1" id="KW-0472">Membrane</keyword>
<protein>
    <submittedName>
        <fullName evidence="2">Uncharacterized protein</fullName>
    </submittedName>
</protein>
<comment type="caution">
    <text evidence="2">The sequence shown here is derived from an EMBL/GenBank/DDBJ whole genome shotgun (WGS) entry which is preliminary data.</text>
</comment>
<dbReference type="AlphaFoldDB" id="X0W943"/>
<reference evidence="2" key="1">
    <citation type="journal article" date="2014" name="Front. Microbiol.">
        <title>High frequency of phylogenetically diverse reductive dehalogenase-homologous genes in deep subseafloor sedimentary metagenomes.</title>
        <authorList>
            <person name="Kawai M."/>
            <person name="Futagami T."/>
            <person name="Toyoda A."/>
            <person name="Takaki Y."/>
            <person name="Nishi S."/>
            <person name="Hori S."/>
            <person name="Arai W."/>
            <person name="Tsubouchi T."/>
            <person name="Morono Y."/>
            <person name="Uchiyama I."/>
            <person name="Ito T."/>
            <person name="Fujiyama A."/>
            <person name="Inagaki F."/>
            <person name="Takami H."/>
        </authorList>
    </citation>
    <scope>NUCLEOTIDE SEQUENCE</scope>
    <source>
        <strain evidence="2">Expedition CK06-06</strain>
    </source>
</reference>
<accession>X0W943</accession>
<feature type="non-terminal residue" evidence="2">
    <location>
        <position position="49"/>
    </location>
</feature>
<organism evidence="2">
    <name type="scientific">marine sediment metagenome</name>
    <dbReference type="NCBI Taxonomy" id="412755"/>
    <lineage>
        <taxon>unclassified sequences</taxon>
        <taxon>metagenomes</taxon>
        <taxon>ecological metagenomes</taxon>
    </lineage>
</organism>
<evidence type="ECO:0000313" key="2">
    <source>
        <dbReference type="EMBL" id="GAG21118.1"/>
    </source>
</evidence>
<evidence type="ECO:0000256" key="1">
    <source>
        <dbReference type="SAM" id="Phobius"/>
    </source>
</evidence>